<evidence type="ECO:0000256" key="3">
    <source>
        <dbReference type="ARBA" id="ARBA00013109"/>
    </source>
</evidence>
<comment type="catalytic activity">
    <reaction evidence="8 9">
        <text>hydroxymethylbilane = uroporphyrinogen III + H2O</text>
        <dbReference type="Rhea" id="RHEA:18965"/>
        <dbReference type="ChEBI" id="CHEBI:15377"/>
        <dbReference type="ChEBI" id="CHEBI:57308"/>
        <dbReference type="ChEBI" id="CHEBI:57845"/>
        <dbReference type="EC" id="4.2.1.75"/>
    </reaction>
</comment>
<dbReference type="SUPFAM" id="SSF69618">
    <property type="entry name" value="HemD-like"/>
    <property type="match status" value="1"/>
</dbReference>
<feature type="domain" description="Tetrapyrrole biosynthesis uroporphyrinogen III synthase" evidence="10">
    <location>
        <begin position="14"/>
        <end position="240"/>
    </location>
</feature>
<dbReference type="InterPro" id="IPR036108">
    <property type="entry name" value="4pyrrol_syn_uPrphyn_synt_sf"/>
</dbReference>
<evidence type="ECO:0000256" key="9">
    <source>
        <dbReference type="RuleBase" id="RU366031"/>
    </source>
</evidence>
<dbReference type="RefSeq" id="WP_115002706.1">
    <property type="nucleotide sequence ID" value="NZ_UGHS01000002.1"/>
</dbReference>
<name>A0A377IWY8_9PAST</name>
<evidence type="ECO:0000256" key="1">
    <source>
        <dbReference type="ARBA" id="ARBA00004772"/>
    </source>
</evidence>
<dbReference type="EMBL" id="UGHS01000002">
    <property type="protein sequence ID" value="STO92619.1"/>
    <property type="molecule type" value="Genomic_DNA"/>
</dbReference>
<dbReference type="Proteomes" id="UP000255264">
    <property type="component" value="Unassembled WGS sequence"/>
</dbReference>
<dbReference type="InterPro" id="IPR039793">
    <property type="entry name" value="UROS/Hem4"/>
</dbReference>
<dbReference type="EC" id="4.2.1.75" evidence="3 9"/>
<dbReference type="GO" id="GO:0004852">
    <property type="term" value="F:uroporphyrinogen-III synthase activity"/>
    <property type="evidence" value="ECO:0007669"/>
    <property type="project" value="UniProtKB-UniRule"/>
</dbReference>
<proteinExistence type="inferred from homology"/>
<dbReference type="AlphaFoldDB" id="A0A377IWY8"/>
<gene>
    <name evidence="11" type="ORF">NCTC13335_00463</name>
</gene>
<dbReference type="Pfam" id="PF02602">
    <property type="entry name" value="HEM4"/>
    <property type="match status" value="1"/>
</dbReference>
<dbReference type="GO" id="GO:0006782">
    <property type="term" value="P:protoporphyrinogen IX biosynthetic process"/>
    <property type="evidence" value="ECO:0007669"/>
    <property type="project" value="UniProtKB-UniRule"/>
</dbReference>
<dbReference type="OrthoDB" id="9787650at2"/>
<evidence type="ECO:0000256" key="4">
    <source>
        <dbReference type="ARBA" id="ARBA00023239"/>
    </source>
</evidence>
<evidence type="ECO:0000313" key="11">
    <source>
        <dbReference type="EMBL" id="STO92619.1"/>
    </source>
</evidence>
<keyword evidence="4 9" id="KW-0456">Lyase</keyword>
<keyword evidence="12" id="KW-1185">Reference proteome</keyword>
<evidence type="ECO:0000256" key="7">
    <source>
        <dbReference type="ARBA" id="ARBA00040167"/>
    </source>
</evidence>
<dbReference type="CDD" id="cd06578">
    <property type="entry name" value="HemD"/>
    <property type="match status" value="1"/>
</dbReference>
<evidence type="ECO:0000256" key="5">
    <source>
        <dbReference type="ARBA" id="ARBA00023244"/>
    </source>
</evidence>
<comment type="pathway">
    <text evidence="1 9">Porphyrin-containing compound metabolism; protoporphyrin-IX biosynthesis; coproporphyrinogen-III from 5-aminolevulinate: step 3/4.</text>
</comment>
<evidence type="ECO:0000256" key="2">
    <source>
        <dbReference type="ARBA" id="ARBA00008133"/>
    </source>
</evidence>
<dbReference type="InterPro" id="IPR003754">
    <property type="entry name" value="4pyrrol_synth_uPrphyn_synth"/>
</dbReference>
<accession>A0A377IWY8</accession>
<keyword evidence="5 9" id="KW-0627">Porphyrin biosynthesis</keyword>
<evidence type="ECO:0000313" key="12">
    <source>
        <dbReference type="Proteomes" id="UP000255264"/>
    </source>
</evidence>
<evidence type="ECO:0000259" key="10">
    <source>
        <dbReference type="Pfam" id="PF02602"/>
    </source>
</evidence>
<organism evidence="11 12">
    <name type="scientific">Haemophilus pittmaniae</name>
    <dbReference type="NCBI Taxonomy" id="249188"/>
    <lineage>
        <taxon>Bacteria</taxon>
        <taxon>Pseudomonadati</taxon>
        <taxon>Pseudomonadota</taxon>
        <taxon>Gammaproteobacteria</taxon>
        <taxon>Pasteurellales</taxon>
        <taxon>Pasteurellaceae</taxon>
        <taxon>Haemophilus</taxon>
    </lineage>
</organism>
<comment type="similarity">
    <text evidence="2 9">Belongs to the uroporphyrinogen-III synthase family.</text>
</comment>
<comment type="function">
    <text evidence="6 9">Catalyzes cyclization of the linear tetrapyrrole, hydroxymethylbilane, to the macrocyclic uroporphyrinogen III.</text>
</comment>
<evidence type="ECO:0000256" key="6">
    <source>
        <dbReference type="ARBA" id="ARBA00037589"/>
    </source>
</evidence>
<sequence length="251" mass="27947">MTVLVTRPDERGQQLADELNRAGIVALHSPLLTISPGSQLTQLPSQLSQLKPGDMVFAVSKNAVDFAAQTLRDIGFAWRNDLLYLAVGHRTALHFTEQTQQPVHYPLVTENSEGLLALSEMTDLTDKNILVLRGNGGREYFSEVARQRGATVELLECYQRQNTELDPVETARLWQRCGVNILLVTSMQSLQALLELIPREEQQWLLDCCLVTVSERIAALARSYGFQQVEVAQGADNANLFTKLTELTSLP</sequence>
<evidence type="ECO:0000256" key="8">
    <source>
        <dbReference type="ARBA" id="ARBA00048617"/>
    </source>
</evidence>
<dbReference type="PANTHER" id="PTHR38042">
    <property type="entry name" value="UROPORPHYRINOGEN-III SYNTHASE, CHLOROPLASTIC"/>
    <property type="match status" value="1"/>
</dbReference>
<dbReference type="GO" id="GO:0006780">
    <property type="term" value="P:uroporphyrinogen III biosynthetic process"/>
    <property type="evidence" value="ECO:0007669"/>
    <property type="project" value="UniProtKB-UniRule"/>
</dbReference>
<dbReference type="PANTHER" id="PTHR38042:SF1">
    <property type="entry name" value="UROPORPHYRINOGEN-III SYNTHASE, CHLOROPLASTIC"/>
    <property type="match status" value="1"/>
</dbReference>
<dbReference type="Gene3D" id="3.40.50.10090">
    <property type="match status" value="2"/>
</dbReference>
<protein>
    <recommendedName>
        <fullName evidence="7 9">Uroporphyrinogen-III synthase</fullName>
        <ecNumber evidence="3 9">4.2.1.75</ecNumber>
    </recommendedName>
</protein>
<dbReference type="UniPathway" id="UPA00251">
    <property type="reaction ID" value="UER00320"/>
</dbReference>
<reference evidence="11 12" key="1">
    <citation type="submission" date="2018-06" db="EMBL/GenBank/DDBJ databases">
        <authorList>
            <consortium name="Pathogen Informatics"/>
            <person name="Doyle S."/>
        </authorList>
    </citation>
    <scope>NUCLEOTIDE SEQUENCE [LARGE SCALE GENOMIC DNA]</scope>
    <source>
        <strain evidence="11 12">NCTC13335</strain>
    </source>
</reference>